<keyword evidence="1" id="KW-0472">Membrane</keyword>
<dbReference type="AlphaFoldDB" id="A0A086M1G5"/>
<keyword evidence="1 2" id="KW-0812">Transmembrane</keyword>
<dbReference type="OrthoDB" id="332498at2759"/>
<gene>
    <name evidence="2" type="ORF">TGRUB_289960</name>
</gene>
<proteinExistence type="predicted"/>
<feature type="transmembrane region" description="Helical" evidence="1">
    <location>
        <begin position="102"/>
        <end position="120"/>
    </location>
</feature>
<reference evidence="2 3" key="1">
    <citation type="submission" date="2014-05" db="EMBL/GenBank/DDBJ databases">
        <authorList>
            <person name="Sibley D."/>
            <person name="Venepally P."/>
            <person name="Karamycheva S."/>
            <person name="Hadjithomas M."/>
            <person name="Khan A."/>
            <person name="Brunk B."/>
            <person name="Roos D."/>
            <person name="Caler E."/>
            <person name="Lorenzi H."/>
        </authorList>
    </citation>
    <scope>NUCLEOTIDE SEQUENCE [LARGE SCALE GENOMIC DNA]</scope>
    <source>
        <strain evidence="2 3">RUB</strain>
    </source>
</reference>
<sequence>MRGSGRETWGGEEWKDRDWWTFILFGRSRAEKKLRTDAKELEQKLLAEFPASLSNKATWNILVVSTDSAYSQVVKYFKQIPQWKNQTPFFADMHELEDTYTAAYYSVIVVYIFGPALLLLEQAYKGTRKLYRYVKDQSRISVGGDEFLDFAEEETEGATKLAAKGSVLGSAGTFSSRE</sequence>
<keyword evidence="1" id="KW-1133">Transmembrane helix</keyword>
<dbReference type="Proteomes" id="UP000028834">
    <property type="component" value="Unassembled WGS sequence"/>
</dbReference>
<comment type="caution">
    <text evidence="2">The sequence shown here is derived from an EMBL/GenBank/DDBJ whole genome shotgun (WGS) entry which is preliminary data.</text>
</comment>
<name>A0A086M1G5_TOXGO</name>
<evidence type="ECO:0000256" key="1">
    <source>
        <dbReference type="SAM" id="Phobius"/>
    </source>
</evidence>
<dbReference type="VEuPathDB" id="ToxoDB:TGRUB_289960"/>
<evidence type="ECO:0000313" key="3">
    <source>
        <dbReference type="Proteomes" id="UP000028834"/>
    </source>
</evidence>
<evidence type="ECO:0000313" key="2">
    <source>
        <dbReference type="EMBL" id="KFG62733.1"/>
    </source>
</evidence>
<dbReference type="EMBL" id="AFYV02001186">
    <property type="protein sequence ID" value="KFG62733.1"/>
    <property type="molecule type" value="Genomic_DNA"/>
</dbReference>
<organism evidence="2 3">
    <name type="scientific">Toxoplasma gondii RUB</name>
    <dbReference type="NCBI Taxonomy" id="935652"/>
    <lineage>
        <taxon>Eukaryota</taxon>
        <taxon>Sar</taxon>
        <taxon>Alveolata</taxon>
        <taxon>Apicomplexa</taxon>
        <taxon>Conoidasida</taxon>
        <taxon>Coccidia</taxon>
        <taxon>Eucoccidiorida</taxon>
        <taxon>Eimeriorina</taxon>
        <taxon>Sarcocystidae</taxon>
        <taxon>Toxoplasma</taxon>
    </lineage>
</organism>
<accession>A0A086M1G5</accession>
<protein>
    <submittedName>
        <fullName evidence="2">Putative transmembrane protein</fullName>
    </submittedName>
</protein>